<dbReference type="Gene3D" id="3.20.20.140">
    <property type="entry name" value="Metal-dependent hydrolases"/>
    <property type="match status" value="1"/>
</dbReference>
<dbReference type="CDD" id="cd01297">
    <property type="entry name" value="D-aminoacylase"/>
    <property type="match status" value="1"/>
</dbReference>
<evidence type="ECO:0000259" key="2">
    <source>
        <dbReference type="Pfam" id="PF07969"/>
    </source>
</evidence>
<dbReference type="SUPFAM" id="SSF51556">
    <property type="entry name" value="Metallo-dependent hydrolases"/>
    <property type="match status" value="1"/>
</dbReference>
<dbReference type="SUPFAM" id="SSF51338">
    <property type="entry name" value="Composite domain of metallo-dependent hydrolases"/>
    <property type="match status" value="1"/>
</dbReference>
<evidence type="ECO:0000313" key="4">
    <source>
        <dbReference type="Proteomes" id="UP000177515"/>
    </source>
</evidence>
<dbReference type="InterPro" id="IPR050378">
    <property type="entry name" value="Metallo-dep_Hydrolases_sf"/>
</dbReference>
<sequence>MTGHYDLILRGGRVIDGSGSVASRADVAIQGECIAAIGRLDGARARREIDVSGMAVAPGFIDTHTHDDAEVLVRPEMRAKVSQGVTSVIVGNCGISAAPASRAAELMGSSAAGRAGFEHFADYLGALRDRPGAVNVGALVGHSSLRASVMPDITRSASDSEIGAMRALLSDALAAGALGISTGTFYPPARAATTDEIIRVCAPLRGAGGIFTTHMRDEADGVMASLEETAAIGRALGVPVVISHHKCAGVRNHGRSRETLAAIEAMAATQAVGMDVYPYDASSTMLRADRVRISQRTLITHCARYPEVVGRDARELAQERGCTVEALCEALHPAGATYFMLSEDDVRRILNHDLAMIGSDGVNDQPQPHPRLWGTFPRVLGRYARDLGLMPLERAVHKMTGLPAQRFGLQRRGLLREGWFADITVFDPATVRDNATYENPALPSSGILHVFTNGRPVWEDSAPTGQRAGRLLGRGAGDGSRA</sequence>
<dbReference type="InterPro" id="IPR013108">
    <property type="entry name" value="Amidohydro_3"/>
</dbReference>
<evidence type="ECO:0000313" key="3">
    <source>
        <dbReference type="EMBL" id="AOZ09306.1"/>
    </source>
</evidence>
<dbReference type="Proteomes" id="UP000177515">
    <property type="component" value="Chromosome 2"/>
</dbReference>
<organism evidence="3 4">
    <name type="scientific">Cupriavidus malaysiensis</name>
    <dbReference type="NCBI Taxonomy" id="367825"/>
    <lineage>
        <taxon>Bacteria</taxon>
        <taxon>Pseudomonadati</taxon>
        <taxon>Pseudomonadota</taxon>
        <taxon>Betaproteobacteria</taxon>
        <taxon>Burkholderiales</taxon>
        <taxon>Burkholderiaceae</taxon>
        <taxon>Cupriavidus</taxon>
    </lineage>
</organism>
<dbReference type="InterPro" id="IPR032466">
    <property type="entry name" value="Metal_Hydrolase"/>
</dbReference>
<feature type="compositionally biased region" description="Gly residues" evidence="1">
    <location>
        <begin position="472"/>
        <end position="482"/>
    </location>
</feature>
<accession>A0ABN4TWV7</accession>
<dbReference type="RefSeq" id="WP_071071911.1">
    <property type="nucleotide sequence ID" value="NZ_CP017755.1"/>
</dbReference>
<name>A0ABN4TWV7_9BURK</name>
<protein>
    <submittedName>
        <fullName evidence="3">D-aminoacylase</fullName>
    </submittedName>
</protein>
<dbReference type="Gene3D" id="2.30.40.10">
    <property type="entry name" value="Urease, subunit C, domain 1"/>
    <property type="match status" value="1"/>
</dbReference>
<reference evidence="3 4" key="1">
    <citation type="submission" date="2016-10" db="EMBL/GenBank/DDBJ databases">
        <title>Complete genome sequences of three Cupriavidus strains isolated from various Malaysian environments.</title>
        <authorList>
            <person name="Abdullah A.A.-A."/>
            <person name="Shafie N.A.H."/>
            <person name="Lau N.S."/>
        </authorList>
    </citation>
    <scope>NUCLEOTIDE SEQUENCE [LARGE SCALE GENOMIC DNA]</scope>
    <source>
        <strain evidence="3 4">USMAA1020</strain>
    </source>
</reference>
<dbReference type="InterPro" id="IPR011059">
    <property type="entry name" value="Metal-dep_hydrolase_composite"/>
</dbReference>
<dbReference type="PANTHER" id="PTHR11647">
    <property type="entry name" value="HYDRANTOINASE/DIHYDROPYRIMIDINASE FAMILY MEMBER"/>
    <property type="match status" value="1"/>
</dbReference>
<dbReference type="Gene3D" id="3.30.1490.130">
    <property type="entry name" value="D-aminoacylase. Domain 3"/>
    <property type="match status" value="1"/>
</dbReference>
<dbReference type="EMBL" id="CP017755">
    <property type="protein sequence ID" value="AOZ09306.1"/>
    <property type="molecule type" value="Genomic_DNA"/>
</dbReference>
<dbReference type="PANTHER" id="PTHR11647:SF1">
    <property type="entry name" value="COLLAPSIN RESPONSE MEDIATOR PROTEIN"/>
    <property type="match status" value="1"/>
</dbReference>
<dbReference type="Pfam" id="PF07969">
    <property type="entry name" value="Amidohydro_3"/>
    <property type="match status" value="1"/>
</dbReference>
<evidence type="ECO:0000256" key="1">
    <source>
        <dbReference type="SAM" id="MobiDB-lite"/>
    </source>
</evidence>
<proteinExistence type="predicted"/>
<dbReference type="InterPro" id="IPR023100">
    <property type="entry name" value="D-aminoacylase_insert_dom_sf"/>
</dbReference>
<feature type="domain" description="Amidohydrolase 3" evidence="2">
    <location>
        <begin position="206"/>
        <end position="457"/>
    </location>
</feature>
<keyword evidence="4" id="KW-1185">Reference proteome</keyword>
<feature type="region of interest" description="Disordered" evidence="1">
    <location>
        <begin position="459"/>
        <end position="482"/>
    </location>
</feature>
<gene>
    <name evidence="3" type="ORF">BKK80_26285</name>
</gene>